<keyword evidence="1" id="KW-0812">Transmembrane</keyword>
<dbReference type="InParanoid" id="D8RNQ2"/>
<feature type="transmembrane region" description="Helical" evidence="1">
    <location>
        <begin position="28"/>
        <end position="48"/>
    </location>
</feature>
<sequence>KTLAVEDEGVEVEGVIKVDKERTARPSWGRVLVLAGGDLLALLAFASIGRANHGSSPLSWDIFRTADPFIAGWLLGAYFLGGFGPEGQGLYGLRGATFSAIKSWGVSIPLGLVIRTLITGHTPPQTFILISMGSTFVLLVSWRTLFTALFPNEDTSRDTSVKKGSILEFFELLTSLVRRW</sequence>
<dbReference type="OrthoDB" id="2015146at2759"/>
<accession>D8RNQ2</accession>
<keyword evidence="1" id="KW-0472">Membrane</keyword>
<protein>
    <recommendedName>
        <fullName evidence="4">DUF3054 domain-containing protein</fullName>
    </recommendedName>
</protein>
<feature type="transmembrane region" description="Helical" evidence="1">
    <location>
        <begin position="126"/>
        <end position="150"/>
    </location>
</feature>
<evidence type="ECO:0000313" key="2">
    <source>
        <dbReference type="EMBL" id="EFJ26119.1"/>
    </source>
</evidence>
<gene>
    <name evidence="2" type="ORF">SELMODRAFT_58051</name>
</gene>
<reference evidence="2 3" key="1">
    <citation type="journal article" date="2011" name="Science">
        <title>The Selaginella genome identifies genetic changes associated with the evolution of vascular plants.</title>
        <authorList>
            <person name="Banks J.A."/>
            <person name="Nishiyama T."/>
            <person name="Hasebe M."/>
            <person name="Bowman J.L."/>
            <person name="Gribskov M."/>
            <person name="dePamphilis C."/>
            <person name="Albert V.A."/>
            <person name="Aono N."/>
            <person name="Aoyama T."/>
            <person name="Ambrose B.A."/>
            <person name="Ashton N.W."/>
            <person name="Axtell M.J."/>
            <person name="Barker E."/>
            <person name="Barker M.S."/>
            <person name="Bennetzen J.L."/>
            <person name="Bonawitz N.D."/>
            <person name="Chapple C."/>
            <person name="Cheng C."/>
            <person name="Correa L.G."/>
            <person name="Dacre M."/>
            <person name="DeBarry J."/>
            <person name="Dreyer I."/>
            <person name="Elias M."/>
            <person name="Engstrom E.M."/>
            <person name="Estelle M."/>
            <person name="Feng L."/>
            <person name="Finet C."/>
            <person name="Floyd S.K."/>
            <person name="Frommer W.B."/>
            <person name="Fujita T."/>
            <person name="Gramzow L."/>
            <person name="Gutensohn M."/>
            <person name="Harholt J."/>
            <person name="Hattori M."/>
            <person name="Heyl A."/>
            <person name="Hirai T."/>
            <person name="Hiwatashi Y."/>
            <person name="Ishikawa M."/>
            <person name="Iwata M."/>
            <person name="Karol K.G."/>
            <person name="Koehler B."/>
            <person name="Kolukisaoglu U."/>
            <person name="Kubo M."/>
            <person name="Kurata T."/>
            <person name="Lalonde S."/>
            <person name="Li K."/>
            <person name="Li Y."/>
            <person name="Litt A."/>
            <person name="Lyons E."/>
            <person name="Manning G."/>
            <person name="Maruyama T."/>
            <person name="Michael T.P."/>
            <person name="Mikami K."/>
            <person name="Miyazaki S."/>
            <person name="Morinaga S."/>
            <person name="Murata T."/>
            <person name="Mueller-Roeber B."/>
            <person name="Nelson D.R."/>
            <person name="Obara M."/>
            <person name="Oguri Y."/>
            <person name="Olmstead R.G."/>
            <person name="Onodera N."/>
            <person name="Petersen B.L."/>
            <person name="Pils B."/>
            <person name="Prigge M."/>
            <person name="Rensing S.A."/>
            <person name="Riano-Pachon D.M."/>
            <person name="Roberts A.W."/>
            <person name="Sato Y."/>
            <person name="Scheller H.V."/>
            <person name="Schulz B."/>
            <person name="Schulz C."/>
            <person name="Shakirov E.V."/>
            <person name="Shibagaki N."/>
            <person name="Shinohara N."/>
            <person name="Shippen D.E."/>
            <person name="Soerensen I."/>
            <person name="Sotooka R."/>
            <person name="Sugimoto N."/>
            <person name="Sugita M."/>
            <person name="Sumikawa N."/>
            <person name="Tanurdzic M."/>
            <person name="Theissen G."/>
            <person name="Ulvskov P."/>
            <person name="Wakazuki S."/>
            <person name="Weng J.K."/>
            <person name="Willats W.W."/>
            <person name="Wipf D."/>
            <person name="Wolf P.G."/>
            <person name="Yang L."/>
            <person name="Zimmer A.D."/>
            <person name="Zhu Q."/>
            <person name="Mitros T."/>
            <person name="Hellsten U."/>
            <person name="Loque D."/>
            <person name="Otillar R."/>
            <person name="Salamov A."/>
            <person name="Schmutz J."/>
            <person name="Shapiro H."/>
            <person name="Lindquist E."/>
            <person name="Lucas S."/>
            <person name="Rokhsar D."/>
            <person name="Grigoriev I.V."/>
        </authorList>
    </citation>
    <scope>NUCLEOTIDE SEQUENCE [LARGE SCALE GENOMIC DNA]</scope>
</reference>
<dbReference type="KEGG" id="smo:SELMODRAFT_58051"/>
<evidence type="ECO:0000313" key="3">
    <source>
        <dbReference type="Proteomes" id="UP000001514"/>
    </source>
</evidence>
<keyword evidence="1" id="KW-1133">Transmembrane helix</keyword>
<organism evidence="3">
    <name type="scientific">Selaginella moellendorffii</name>
    <name type="common">Spikemoss</name>
    <dbReference type="NCBI Taxonomy" id="88036"/>
    <lineage>
        <taxon>Eukaryota</taxon>
        <taxon>Viridiplantae</taxon>
        <taxon>Streptophyta</taxon>
        <taxon>Embryophyta</taxon>
        <taxon>Tracheophyta</taxon>
        <taxon>Lycopodiopsida</taxon>
        <taxon>Selaginellales</taxon>
        <taxon>Selaginellaceae</taxon>
        <taxon>Selaginella</taxon>
    </lineage>
</organism>
<dbReference type="FunCoup" id="D8RNQ2">
    <property type="interactions" value="1578"/>
</dbReference>
<feature type="non-terminal residue" evidence="2">
    <location>
        <position position="180"/>
    </location>
</feature>
<dbReference type="PANTHER" id="PTHR35283">
    <property type="entry name" value="T12C22.21 PROTEIN"/>
    <property type="match status" value="1"/>
</dbReference>
<evidence type="ECO:0000256" key="1">
    <source>
        <dbReference type="SAM" id="Phobius"/>
    </source>
</evidence>
<dbReference type="HOGENOM" id="CLU_089113_1_1_1"/>
<dbReference type="AlphaFoldDB" id="D8RNQ2"/>
<proteinExistence type="predicted"/>
<feature type="transmembrane region" description="Helical" evidence="1">
    <location>
        <begin position="91"/>
        <end position="114"/>
    </location>
</feature>
<feature type="transmembrane region" description="Helical" evidence="1">
    <location>
        <begin position="69"/>
        <end position="85"/>
    </location>
</feature>
<keyword evidence="3" id="KW-1185">Reference proteome</keyword>
<dbReference type="EMBL" id="GL377585">
    <property type="protein sequence ID" value="EFJ26119.1"/>
    <property type="molecule type" value="Genomic_DNA"/>
</dbReference>
<dbReference type="OMA" id="SGHLPPY"/>
<dbReference type="Proteomes" id="UP000001514">
    <property type="component" value="Unassembled WGS sequence"/>
</dbReference>
<dbReference type="PANTHER" id="PTHR35283:SF3">
    <property type="entry name" value="T12C22.21 PROTEIN"/>
    <property type="match status" value="1"/>
</dbReference>
<evidence type="ECO:0008006" key="4">
    <source>
        <dbReference type="Google" id="ProtNLM"/>
    </source>
</evidence>
<feature type="non-terminal residue" evidence="2">
    <location>
        <position position="1"/>
    </location>
</feature>
<dbReference type="Gramene" id="EFJ26119">
    <property type="protein sequence ID" value="EFJ26119"/>
    <property type="gene ID" value="SELMODRAFT_58051"/>
</dbReference>
<dbReference type="eggNOG" id="ENOG502QPMJ">
    <property type="taxonomic scope" value="Eukaryota"/>
</dbReference>
<dbReference type="InterPro" id="IPR021414">
    <property type="entry name" value="DUF3054"/>
</dbReference>
<dbReference type="Pfam" id="PF11255">
    <property type="entry name" value="DUF3054"/>
    <property type="match status" value="1"/>
</dbReference>
<name>D8RNQ2_SELML</name>